<evidence type="ECO:0000256" key="2">
    <source>
        <dbReference type="ARBA" id="ARBA00004906"/>
    </source>
</evidence>
<feature type="domain" description="RWD" evidence="13">
    <location>
        <begin position="8"/>
        <end position="126"/>
    </location>
</feature>
<dbReference type="SUPFAM" id="SSF57850">
    <property type="entry name" value="RING/U-box"/>
    <property type="match status" value="2"/>
</dbReference>
<evidence type="ECO:0000313" key="15">
    <source>
        <dbReference type="EMBL" id="KAF2858622.1"/>
    </source>
</evidence>
<dbReference type="SUPFAM" id="SSF54495">
    <property type="entry name" value="UBC-like"/>
    <property type="match status" value="1"/>
</dbReference>
<proteinExistence type="inferred from homology"/>
<dbReference type="InterPro" id="IPR031127">
    <property type="entry name" value="E3_UB_ligase_RBR"/>
</dbReference>
<reference evidence="15" key="1">
    <citation type="journal article" date="2020" name="Stud. Mycol.">
        <title>101 Dothideomycetes genomes: a test case for predicting lifestyles and emergence of pathogens.</title>
        <authorList>
            <person name="Haridas S."/>
            <person name="Albert R."/>
            <person name="Binder M."/>
            <person name="Bloem J."/>
            <person name="Labutti K."/>
            <person name="Salamov A."/>
            <person name="Andreopoulos B."/>
            <person name="Baker S."/>
            <person name="Barry K."/>
            <person name="Bills G."/>
            <person name="Bluhm B."/>
            <person name="Cannon C."/>
            <person name="Castanera R."/>
            <person name="Culley D."/>
            <person name="Daum C."/>
            <person name="Ezra D."/>
            <person name="Gonzalez J."/>
            <person name="Henrissat B."/>
            <person name="Kuo A."/>
            <person name="Liang C."/>
            <person name="Lipzen A."/>
            <person name="Lutzoni F."/>
            <person name="Magnuson J."/>
            <person name="Mondo S."/>
            <person name="Nolan M."/>
            <person name="Ohm R."/>
            <person name="Pangilinan J."/>
            <person name="Park H.-J."/>
            <person name="Ramirez L."/>
            <person name="Alfaro M."/>
            <person name="Sun H."/>
            <person name="Tritt A."/>
            <person name="Yoshinaga Y."/>
            <person name="Zwiers L.-H."/>
            <person name="Turgeon B."/>
            <person name="Goodwin S."/>
            <person name="Spatafora J."/>
            <person name="Crous P."/>
            <person name="Grigoriev I."/>
        </authorList>
    </citation>
    <scope>NUCLEOTIDE SEQUENCE</scope>
    <source>
        <strain evidence="15">CBS 480.64</strain>
    </source>
</reference>
<dbReference type="Pfam" id="PF22191">
    <property type="entry name" value="IBR_1"/>
    <property type="match status" value="1"/>
</dbReference>
<evidence type="ECO:0000256" key="9">
    <source>
        <dbReference type="ARBA" id="ARBA00022833"/>
    </source>
</evidence>
<gene>
    <name evidence="15" type="ORF">K470DRAFT_259618</name>
</gene>
<evidence type="ECO:0000256" key="7">
    <source>
        <dbReference type="ARBA" id="ARBA00022771"/>
    </source>
</evidence>
<evidence type="ECO:0000256" key="11">
    <source>
        <dbReference type="PROSITE-ProRule" id="PRU00175"/>
    </source>
</evidence>
<accession>A0A6A7BU67</accession>
<dbReference type="PROSITE" id="PS51873">
    <property type="entry name" value="TRIAD"/>
    <property type="match status" value="1"/>
</dbReference>
<evidence type="ECO:0000256" key="4">
    <source>
        <dbReference type="ARBA" id="ARBA00022679"/>
    </source>
</evidence>
<keyword evidence="4" id="KW-0808">Transferase</keyword>
<keyword evidence="6" id="KW-0677">Repeat</keyword>
<dbReference type="EMBL" id="MU006006">
    <property type="protein sequence ID" value="KAF2858622.1"/>
    <property type="molecule type" value="Genomic_DNA"/>
</dbReference>
<dbReference type="CDD" id="cd20354">
    <property type="entry name" value="Rcat_RBR_RNF14"/>
    <property type="match status" value="1"/>
</dbReference>
<comment type="catalytic activity">
    <reaction evidence="1">
        <text>[E2 ubiquitin-conjugating enzyme]-S-ubiquitinyl-L-cysteine + [acceptor protein]-L-lysine = [E2 ubiquitin-conjugating enzyme]-L-cysteine + [acceptor protein]-N(6)-ubiquitinyl-L-lysine.</text>
        <dbReference type="EC" id="2.3.2.31"/>
    </reaction>
</comment>
<evidence type="ECO:0000256" key="10">
    <source>
        <dbReference type="ARBA" id="ARBA00044508"/>
    </source>
</evidence>
<evidence type="ECO:0000313" key="16">
    <source>
        <dbReference type="Proteomes" id="UP000799421"/>
    </source>
</evidence>
<dbReference type="Pfam" id="PF05773">
    <property type="entry name" value="RWD"/>
    <property type="match status" value="1"/>
</dbReference>
<dbReference type="Gene3D" id="3.10.110.10">
    <property type="entry name" value="Ubiquitin Conjugating Enzyme"/>
    <property type="match status" value="1"/>
</dbReference>
<keyword evidence="8" id="KW-0833">Ubl conjugation pathway</keyword>
<evidence type="ECO:0000256" key="8">
    <source>
        <dbReference type="ARBA" id="ARBA00022786"/>
    </source>
</evidence>
<dbReference type="Gene3D" id="3.30.40.10">
    <property type="entry name" value="Zinc/RING finger domain, C3HC4 (zinc finger)"/>
    <property type="match status" value="1"/>
</dbReference>
<dbReference type="GO" id="GO:0016567">
    <property type="term" value="P:protein ubiquitination"/>
    <property type="evidence" value="ECO:0007669"/>
    <property type="project" value="InterPro"/>
</dbReference>
<dbReference type="PROSITE" id="PS50908">
    <property type="entry name" value="RWD"/>
    <property type="match status" value="1"/>
</dbReference>
<dbReference type="CDD" id="cd23820">
    <property type="entry name" value="RWD_RNF14"/>
    <property type="match status" value="1"/>
</dbReference>
<evidence type="ECO:0000256" key="1">
    <source>
        <dbReference type="ARBA" id="ARBA00001798"/>
    </source>
</evidence>
<dbReference type="FunFam" id="3.30.40.10:FF:000416">
    <property type="entry name" value="RBR-type E3 ubiquitin transferase"/>
    <property type="match status" value="1"/>
</dbReference>
<evidence type="ECO:0000259" key="14">
    <source>
        <dbReference type="PROSITE" id="PS51873"/>
    </source>
</evidence>
<dbReference type="EC" id="2.3.2.31" evidence="3"/>
<evidence type="ECO:0000256" key="3">
    <source>
        <dbReference type="ARBA" id="ARBA00012251"/>
    </source>
</evidence>
<dbReference type="PROSITE" id="PS00518">
    <property type="entry name" value="ZF_RING_1"/>
    <property type="match status" value="1"/>
</dbReference>
<evidence type="ECO:0000259" key="12">
    <source>
        <dbReference type="PROSITE" id="PS50089"/>
    </source>
</evidence>
<keyword evidence="7 11" id="KW-0863">Zinc-finger</keyword>
<comment type="pathway">
    <text evidence="2">Protein modification; protein ubiquitination.</text>
</comment>
<sequence>MDDDERNEELSALQAIYPDEIAIDLSNYIATLDVNVILAKPITVHFSSDETAVLTRLPPLRLRMSLPPGYPGRKAPIIIITSHHNWLHPCERDKLEAAATTLWEESGHGQMLYSYIDHVQQTAEQGLGLDWLVLPGHLKAPLETYEEAAKRDEFHQTSFFCGICLDPKRGFDCYRLEGCGHVFCNSCLQAFYSDAIAEGNVRAVVCPDATCTSTRRALHPRELLAMGLEDAIARRYVVMKRKKRLDADKTTIYCPRSWCQAPARGAKVPPIPPNLNDYIDIDDDDDVDKPIPIDTPNEIDRLSICEKCEFAFCRICHKSWHGEFTRCRPPNSEEEISAEDQASFDYIKYHLSACPQCSAPVQKTYGCNHMHCNLCQTHFCYLCSAWLHPANPYAHFNQVKSSCYMLLWEGEEGDETAERDVGEEEMIDVVEVR</sequence>
<dbReference type="AlphaFoldDB" id="A0A6A7BU67"/>
<protein>
    <recommendedName>
        <fullName evidence="3">RBR-type E3 ubiquitin transferase</fullName>
        <ecNumber evidence="3">2.3.2.31</ecNumber>
    </recommendedName>
</protein>
<dbReference type="Gene3D" id="1.20.120.1750">
    <property type="match status" value="1"/>
</dbReference>
<dbReference type="PROSITE" id="PS50089">
    <property type="entry name" value="ZF_RING_2"/>
    <property type="match status" value="1"/>
</dbReference>
<dbReference type="SMART" id="SM00184">
    <property type="entry name" value="RING"/>
    <property type="match status" value="1"/>
</dbReference>
<dbReference type="InterPro" id="IPR017907">
    <property type="entry name" value="Znf_RING_CS"/>
</dbReference>
<dbReference type="Proteomes" id="UP000799421">
    <property type="component" value="Unassembled WGS sequence"/>
</dbReference>
<dbReference type="GO" id="GO:0008270">
    <property type="term" value="F:zinc ion binding"/>
    <property type="evidence" value="ECO:0007669"/>
    <property type="project" value="UniProtKB-KW"/>
</dbReference>
<dbReference type="InterPro" id="IPR047548">
    <property type="entry name" value="Rcat_RBR_RNF14"/>
</dbReference>
<dbReference type="PANTHER" id="PTHR11685">
    <property type="entry name" value="RBR FAMILY RING FINGER AND IBR DOMAIN-CONTAINING"/>
    <property type="match status" value="1"/>
</dbReference>
<dbReference type="Pfam" id="PF01485">
    <property type="entry name" value="IBR"/>
    <property type="match status" value="1"/>
</dbReference>
<keyword evidence="16" id="KW-1185">Reference proteome</keyword>
<feature type="domain" description="RING-type" evidence="12">
    <location>
        <begin position="161"/>
        <end position="207"/>
    </location>
</feature>
<dbReference type="GO" id="GO:0061630">
    <property type="term" value="F:ubiquitin protein ligase activity"/>
    <property type="evidence" value="ECO:0007669"/>
    <property type="project" value="UniProtKB-EC"/>
</dbReference>
<keyword evidence="5" id="KW-0479">Metal-binding</keyword>
<dbReference type="OrthoDB" id="1431934at2759"/>
<comment type="similarity">
    <text evidence="10">Belongs to the RBR family. RNF14 subfamily.</text>
</comment>
<dbReference type="InterPro" id="IPR001841">
    <property type="entry name" value="Znf_RING"/>
</dbReference>
<dbReference type="SMART" id="SM00591">
    <property type="entry name" value="RWD"/>
    <property type="match status" value="1"/>
</dbReference>
<dbReference type="InterPro" id="IPR016135">
    <property type="entry name" value="UBQ-conjugating_enzyme/RWD"/>
</dbReference>
<dbReference type="InterPro" id="IPR006575">
    <property type="entry name" value="RWD_dom"/>
</dbReference>
<keyword evidence="9" id="KW-0862">Zinc</keyword>
<evidence type="ECO:0000256" key="5">
    <source>
        <dbReference type="ARBA" id="ARBA00022723"/>
    </source>
</evidence>
<dbReference type="SMART" id="SM00647">
    <property type="entry name" value="IBR"/>
    <property type="match status" value="2"/>
</dbReference>
<dbReference type="InterPro" id="IPR044066">
    <property type="entry name" value="TRIAD_supradom"/>
</dbReference>
<evidence type="ECO:0000259" key="13">
    <source>
        <dbReference type="PROSITE" id="PS50908"/>
    </source>
</evidence>
<name>A0A6A7BU67_9PEZI</name>
<evidence type="ECO:0000256" key="6">
    <source>
        <dbReference type="ARBA" id="ARBA00022737"/>
    </source>
</evidence>
<feature type="domain" description="RING-type" evidence="14">
    <location>
        <begin position="157"/>
        <end position="407"/>
    </location>
</feature>
<organism evidence="15 16">
    <name type="scientific">Piedraia hortae CBS 480.64</name>
    <dbReference type="NCBI Taxonomy" id="1314780"/>
    <lineage>
        <taxon>Eukaryota</taxon>
        <taxon>Fungi</taxon>
        <taxon>Dikarya</taxon>
        <taxon>Ascomycota</taxon>
        <taxon>Pezizomycotina</taxon>
        <taxon>Dothideomycetes</taxon>
        <taxon>Dothideomycetidae</taxon>
        <taxon>Capnodiales</taxon>
        <taxon>Piedraiaceae</taxon>
        <taxon>Piedraia</taxon>
    </lineage>
</organism>
<dbReference type="InterPro" id="IPR002867">
    <property type="entry name" value="IBR_dom"/>
</dbReference>
<dbReference type="InterPro" id="IPR013083">
    <property type="entry name" value="Znf_RING/FYVE/PHD"/>
</dbReference>